<keyword evidence="5 8" id="KW-0863">Zinc-finger</keyword>
<evidence type="ECO:0000256" key="2">
    <source>
        <dbReference type="ARBA" id="ARBA00012483"/>
    </source>
</evidence>
<reference evidence="13" key="1">
    <citation type="journal article" date="2013" name="Nat. Genet.">
        <title>The Capsella rubella genome and the genomic consequences of rapid mating system evolution.</title>
        <authorList>
            <person name="Slotte T."/>
            <person name="Hazzouri K.M."/>
            <person name="Agren J.A."/>
            <person name="Koenig D."/>
            <person name="Maumus F."/>
            <person name="Guo Y.L."/>
            <person name="Steige K."/>
            <person name="Platts A.E."/>
            <person name="Escobar J.S."/>
            <person name="Newman L.K."/>
            <person name="Wang W."/>
            <person name="Mandakova T."/>
            <person name="Vello E."/>
            <person name="Smith L.M."/>
            <person name="Henz S.R."/>
            <person name="Steffen J."/>
            <person name="Takuno S."/>
            <person name="Brandvain Y."/>
            <person name="Coop G."/>
            <person name="Andolfatto P."/>
            <person name="Hu T.T."/>
            <person name="Blanchette M."/>
            <person name="Clark R.M."/>
            <person name="Quesneville H."/>
            <person name="Nordborg M."/>
            <person name="Gaut B.S."/>
            <person name="Lysak M.A."/>
            <person name="Jenkins J."/>
            <person name="Grimwood J."/>
            <person name="Chapman J."/>
            <person name="Prochnik S."/>
            <person name="Shu S."/>
            <person name="Rokhsar D."/>
            <person name="Schmutz J."/>
            <person name="Weigel D."/>
            <person name="Wright S.I."/>
        </authorList>
    </citation>
    <scope>NUCLEOTIDE SEQUENCE [LARGE SCALE GENOMIC DNA]</scope>
    <source>
        <strain evidence="13">cv. Monte Gargano</strain>
    </source>
</reference>
<evidence type="ECO:0000256" key="3">
    <source>
        <dbReference type="ARBA" id="ARBA00022679"/>
    </source>
</evidence>
<dbReference type="OrthoDB" id="687730at2759"/>
<evidence type="ECO:0000256" key="7">
    <source>
        <dbReference type="ARBA" id="ARBA00022833"/>
    </source>
</evidence>
<evidence type="ECO:0000313" key="13">
    <source>
        <dbReference type="Proteomes" id="UP000029121"/>
    </source>
</evidence>
<dbReference type="PANTHER" id="PTHR10579">
    <property type="entry name" value="CALCIUM-ACTIVATED CHLORIDE CHANNEL REGULATOR"/>
    <property type="match status" value="1"/>
</dbReference>
<dbReference type="SUPFAM" id="SSF53300">
    <property type="entry name" value="vWA-like"/>
    <property type="match status" value="1"/>
</dbReference>
<dbReference type="InterPro" id="IPR057427">
    <property type="entry name" value="WAV3_C"/>
</dbReference>
<dbReference type="InterPro" id="IPR002035">
    <property type="entry name" value="VWF_A"/>
</dbReference>
<evidence type="ECO:0000256" key="6">
    <source>
        <dbReference type="ARBA" id="ARBA00022786"/>
    </source>
</evidence>
<keyword evidence="13" id="KW-1185">Reference proteome</keyword>
<dbReference type="InterPro" id="IPR051266">
    <property type="entry name" value="CLCR"/>
</dbReference>
<dbReference type="CDD" id="cd01466">
    <property type="entry name" value="vWA_C3HC4_type"/>
    <property type="match status" value="1"/>
</dbReference>
<feature type="compositionally biased region" description="Polar residues" evidence="9">
    <location>
        <begin position="85"/>
        <end position="94"/>
    </location>
</feature>
<evidence type="ECO:0000259" key="11">
    <source>
        <dbReference type="PROSITE" id="PS50234"/>
    </source>
</evidence>
<dbReference type="KEGG" id="crb:17874766"/>
<dbReference type="GO" id="GO:0008270">
    <property type="term" value="F:zinc ion binding"/>
    <property type="evidence" value="ECO:0007669"/>
    <property type="project" value="UniProtKB-KW"/>
</dbReference>
<dbReference type="AlphaFoldDB" id="R0GL17"/>
<sequence>MVFGWRRAFCTSVPSNQDKPKQQPSSSLHTDPPIPTPRFRSKFGFLSNPSTPRLRSRGAGTGCRSSASTAVTIPSLPTSPRLHCRTTSNATPRTSNSSSPKFFSNPSSPKSSSSSSSSHGGVSLLRATLLLNKSNSSRCGICLQRVNSNQTNSTAAIFTAECSHSFHLSCAVRLEDKRCPFCSAAWNHTPKSNSTTALTNNFGSDPNRRPEIREIKTGKSLRVYNDDEPLAYSPVSLAQINTIHESDENDDVDDDDEFPGFFADSSVAPSLTDPTPSISGNLEVRLQPESAVVETEKRKETHVVVMKLKASTSPSSITDAMKARRPSIDLVTVLDLSNNGANLQTVKHAMRSVISLLREMDRLSIVVFSTGSKRLMPLRRMTAKGRRSARRMVDALVGIESTGGVGMSVNDALKKAVKVVEDRREKNPSASIFVLSDGQDQPEAVLKAKLNSTRVPFVVSTTRFSRPEIPVHSVYIASPGALHHAPLRDAFTERIASLLNVALHDVKLNLGLVNGSPLTEISSVYSTTGRPESFGSGSVVVVGDMFAEEEREFLVELKVPTSSSGSHHVMSVQSTIVDPMTHQPMTCPKEKRFLIPRPESVRFVSSSIERLRNIHSVCRAVADSRRLIEREDLAGAYQVLTTARSNVTHTDDCLRSLEAELGELSRIKPRNGIVNRAEEKPEQLTPTSAWRAAEKLAKVAIMRKHLNRVSDMHGLENARF</sequence>
<dbReference type="InterPro" id="IPR036465">
    <property type="entry name" value="vWFA_dom_sf"/>
</dbReference>
<keyword evidence="3" id="KW-0808">Transferase</keyword>
<keyword evidence="7" id="KW-0862">Zinc</keyword>
<evidence type="ECO:0000256" key="5">
    <source>
        <dbReference type="ARBA" id="ARBA00022771"/>
    </source>
</evidence>
<dbReference type="Gene3D" id="3.30.40.10">
    <property type="entry name" value="Zinc/RING finger domain, C3HC4 (zinc finger)"/>
    <property type="match status" value="1"/>
</dbReference>
<feature type="domain" description="VWFA" evidence="11">
    <location>
        <begin position="329"/>
        <end position="459"/>
    </location>
</feature>
<keyword evidence="6" id="KW-0833">Ubl conjugation pathway</keyword>
<dbReference type="STRING" id="81985.R0GL17"/>
<dbReference type="Pfam" id="PF13519">
    <property type="entry name" value="VWA_2"/>
    <property type="match status" value="1"/>
</dbReference>
<gene>
    <name evidence="12" type="ORF">CARUB_v10025970mg</name>
</gene>
<dbReference type="SMART" id="SM00184">
    <property type="entry name" value="RING"/>
    <property type="match status" value="1"/>
</dbReference>
<dbReference type="InterPro" id="IPR001841">
    <property type="entry name" value="Znf_RING"/>
</dbReference>
<dbReference type="Proteomes" id="UP000029121">
    <property type="component" value="Unassembled WGS sequence"/>
</dbReference>
<evidence type="ECO:0000256" key="9">
    <source>
        <dbReference type="SAM" id="MobiDB-lite"/>
    </source>
</evidence>
<evidence type="ECO:0000259" key="10">
    <source>
        <dbReference type="PROSITE" id="PS50089"/>
    </source>
</evidence>
<keyword evidence="4" id="KW-0479">Metal-binding</keyword>
<organism evidence="12 13">
    <name type="scientific">Capsella rubella</name>
    <dbReference type="NCBI Taxonomy" id="81985"/>
    <lineage>
        <taxon>Eukaryota</taxon>
        <taxon>Viridiplantae</taxon>
        <taxon>Streptophyta</taxon>
        <taxon>Embryophyta</taxon>
        <taxon>Tracheophyta</taxon>
        <taxon>Spermatophyta</taxon>
        <taxon>Magnoliopsida</taxon>
        <taxon>eudicotyledons</taxon>
        <taxon>Gunneridae</taxon>
        <taxon>Pentapetalae</taxon>
        <taxon>rosids</taxon>
        <taxon>malvids</taxon>
        <taxon>Brassicales</taxon>
        <taxon>Brassicaceae</taxon>
        <taxon>Camelineae</taxon>
        <taxon>Capsella</taxon>
    </lineage>
</organism>
<dbReference type="SMART" id="SM00327">
    <property type="entry name" value="VWA"/>
    <property type="match status" value="1"/>
</dbReference>
<accession>R0GL17</accession>
<dbReference type="FunFam" id="3.40.50.410:FF:000129">
    <property type="entry name" value="Probable E3 ubiquitin-protein ligase EDA40"/>
    <property type="match status" value="1"/>
</dbReference>
<dbReference type="Gene3D" id="3.40.50.410">
    <property type="entry name" value="von Willebrand factor, type A domain"/>
    <property type="match status" value="1"/>
</dbReference>
<evidence type="ECO:0000256" key="1">
    <source>
        <dbReference type="ARBA" id="ARBA00000900"/>
    </source>
</evidence>
<dbReference type="GO" id="GO:0061630">
    <property type="term" value="F:ubiquitin protein ligase activity"/>
    <property type="evidence" value="ECO:0007669"/>
    <property type="project" value="UniProtKB-EC"/>
</dbReference>
<feature type="compositionally biased region" description="Low complexity" evidence="9">
    <location>
        <begin position="95"/>
        <end position="118"/>
    </location>
</feature>
<evidence type="ECO:0000256" key="4">
    <source>
        <dbReference type="ARBA" id="ARBA00022723"/>
    </source>
</evidence>
<dbReference type="PANTHER" id="PTHR10579:SF153">
    <property type="entry name" value="E3 UBIQUITIN-PROTEIN LIGASE WAVH2-RELATED"/>
    <property type="match status" value="1"/>
</dbReference>
<feature type="compositionally biased region" description="Polar residues" evidence="9">
    <location>
        <begin position="12"/>
        <end position="29"/>
    </location>
</feature>
<dbReference type="SUPFAM" id="SSF57850">
    <property type="entry name" value="RING/U-box"/>
    <property type="match status" value="1"/>
</dbReference>
<proteinExistence type="predicted"/>
<name>R0GL17_9BRAS</name>
<evidence type="ECO:0000256" key="8">
    <source>
        <dbReference type="PROSITE-ProRule" id="PRU00175"/>
    </source>
</evidence>
<feature type="domain" description="RING-type" evidence="10">
    <location>
        <begin position="139"/>
        <end position="183"/>
    </location>
</feature>
<comment type="catalytic activity">
    <reaction evidence="1">
        <text>S-ubiquitinyl-[E2 ubiquitin-conjugating enzyme]-L-cysteine + [acceptor protein]-L-lysine = [E2 ubiquitin-conjugating enzyme]-L-cysteine + N(6)-ubiquitinyl-[acceptor protein]-L-lysine.</text>
        <dbReference type="EC" id="2.3.2.27"/>
    </reaction>
</comment>
<dbReference type="InterPro" id="IPR013083">
    <property type="entry name" value="Znf_RING/FYVE/PHD"/>
</dbReference>
<feature type="compositionally biased region" description="Polar residues" evidence="9">
    <location>
        <begin position="63"/>
        <end position="78"/>
    </location>
</feature>
<dbReference type="PROSITE" id="PS50234">
    <property type="entry name" value="VWFA"/>
    <property type="match status" value="1"/>
</dbReference>
<evidence type="ECO:0000313" key="12">
    <source>
        <dbReference type="EMBL" id="EOA12985.1"/>
    </source>
</evidence>
<dbReference type="EMBL" id="KB870812">
    <property type="protein sequence ID" value="EOA12985.1"/>
    <property type="molecule type" value="Genomic_DNA"/>
</dbReference>
<dbReference type="PROSITE" id="PS50089">
    <property type="entry name" value="ZF_RING_2"/>
    <property type="match status" value="1"/>
</dbReference>
<feature type="region of interest" description="Disordered" evidence="9">
    <location>
        <begin position="12"/>
        <end position="119"/>
    </location>
</feature>
<protein>
    <recommendedName>
        <fullName evidence="2">RING-type E3 ubiquitin transferase</fullName>
        <ecNumber evidence="2">2.3.2.27</ecNumber>
    </recommendedName>
</protein>
<dbReference type="eggNOG" id="ENOG502QVJZ">
    <property type="taxonomic scope" value="Eukaryota"/>
</dbReference>
<dbReference type="EC" id="2.3.2.27" evidence="2"/>
<dbReference type="Pfam" id="PF25243">
    <property type="entry name" value="WAV3_C"/>
    <property type="match status" value="1"/>
</dbReference>